<evidence type="ECO:0000313" key="3">
    <source>
        <dbReference type="Proteomes" id="UP000277580"/>
    </source>
</evidence>
<dbReference type="Proteomes" id="UP000277580">
    <property type="component" value="Unassembled WGS sequence"/>
</dbReference>
<protein>
    <submittedName>
        <fullName evidence="2">Uncharacterized protein</fullName>
    </submittedName>
</protein>
<name>A0A3N4KQD2_9PEZI</name>
<dbReference type="AlphaFoldDB" id="A0A3N4KQD2"/>
<keyword evidence="3" id="KW-1185">Reference proteome</keyword>
<feature type="region of interest" description="Disordered" evidence="1">
    <location>
        <begin position="22"/>
        <end position="86"/>
    </location>
</feature>
<accession>A0A3N4KQD2</accession>
<dbReference type="InParanoid" id="A0A3N4KQD2"/>
<sequence length="287" mass="32273">MPAMPQFTHLLHRLLCIPLPPRSPPKTDPHTISHPYNAHAAPLSSYRRATPPRRRPTRFTRRHSASAQFTQQPTQPRTPHTKFSTHPSIRLTHRCSTLSFTCASLPPTSYHASTTSTAEQDQVSAAFFERPDSGFGNWLPVQGSTVLCRKCELFPALTDSSGLCKHCDQTAKSHPRPVSEAWTISAYEQDSFCETRGSLYEIDERDSFCGPGTWGLEEEEEEQGEMGVEGGLDSPTLPYERFFTIGSQPMPPLVVVKRGRPEEEEVGSIDFKSSYYARLYRDWISVS</sequence>
<gene>
    <name evidence="2" type="ORF">P167DRAFT_545141</name>
</gene>
<proteinExistence type="predicted"/>
<evidence type="ECO:0000256" key="1">
    <source>
        <dbReference type="SAM" id="MobiDB-lite"/>
    </source>
</evidence>
<evidence type="ECO:0000313" key="2">
    <source>
        <dbReference type="EMBL" id="RPB12804.1"/>
    </source>
</evidence>
<organism evidence="2 3">
    <name type="scientific">Morchella conica CCBAS932</name>
    <dbReference type="NCBI Taxonomy" id="1392247"/>
    <lineage>
        <taxon>Eukaryota</taxon>
        <taxon>Fungi</taxon>
        <taxon>Dikarya</taxon>
        <taxon>Ascomycota</taxon>
        <taxon>Pezizomycotina</taxon>
        <taxon>Pezizomycetes</taxon>
        <taxon>Pezizales</taxon>
        <taxon>Morchellaceae</taxon>
        <taxon>Morchella</taxon>
    </lineage>
</organism>
<dbReference type="EMBL" id="ML119126">
    <property type="protein sequence ID" value="RPB12804.1"/>
    <property type="molecule type" value="Genomic_DNA"/>
</dbReference>
<dbReference type="OrthoDB" id="10359149at2759"/>
<reference evidence="2 3" key="1">
    <citation type="journal article" date="2018" name="Nat. Ecol. Evol.">
        <title>Pezizomycetes genomes reveal the molecular basis of ectomycorrhizal truffle lifestyle.</title>
        <authorList>
            <person name="Murat C."/>
            <person name="Payen T."/>
            <person name="Noel B."/>
            <person name="Kuo A."/>
            <person name="Morin E."/>
            <person name="Chen J."/>
            <person name="Kohler A."/>
            <person name="Krizsan K."/>
            <person name="Balestrini R."/>
            <person name="Da Silva C."/>
            <person name="Montanini B."/>
            <person name="Hainaut M."/>
            <person name="Levati E."/>
            <person name="Barry K.W."/>
            <person name="Belfiori B."/>
            <person name="Cichocki N."/>
            <person name="Clum A."/>
            <person name="Dockter R.B."/>
            <person name="Fauchery L."/>
            <person name="Guy J."/>
            <person name="Iotti M."/>
            <person name="Le Tacon F."/>
            <person name="Lindquist E.A."/>
            <person name="Lipzen A."/>
            <person name="Malagnac F."/>
            <person name="Mello A."/>
            <person name="Molinier V."/>
            <person name="Miyauchi S."/>
            <person name="Poulain J."/>
            <person name="Riccioni C."/>
            <person name="Rubini A."/>
            <person name="Sitrit Y."/>
            <person name="Splivallo R."/>
            <person name="Traeger S."/>
            <person name="Wang M."/>
            <person name="Zifcakova L."/>
            <person name="Wipf D."/>
            <person name="Zambonelli A."/>
            <person name="Paolocci F."/>
            <person name="Nowrousian M."/>
            <person name="Ottonello S."/>
            <person name="Baldrian P."/>
            <person name="Spatafora J.W."/>
            <person name="Henrissat B."/>
            <person name="Nagy L.G."/>
            <person name="Aury J.M."/>
            <person name="Wincker P."/>
            <person name="Grigoriev I.V."/>
            <person name="Bonfante P."/>
            <person name="Martin F.M."/>
        </authorList>
    </citation>
    <scope>NUCLEOTIDE SEQUENCE [LARGE SCALE GENOMIC DNA]</scope>
    <source>
        <strain evidence="2 3">CCBAS932</strain>
    </source>
</reference>
<feature type="compositionally biased region" description="Basic residues" evidence="1">
    <location>
        <begin position="50"/>
        <end position="64"/>
    </location>
</feature>